<proteinExistence type="predicted"/>
<evidence type="ECO:0000313" key="2">
    <source>
        <dbReference type="Proteomes" id="UP000053257"/>
    </source>
</evidence>
<reference evidence="1 2" key="1">
    <citation type="journal article" date="2014" name="PLoS Genet.">
        <title>Analysis of the Phlebiopsis gigantea genome, transcriptome and secretome provides insight into its pioneer colonization strategies of wood.</title>
        <authorList>
            <person name="Hori C."/>
            <person name="Ishida T."/>
            <person name="Igarashi K."/>
            <person name="Samejima M."/>
            <person name="Suzuki H."/>
            <person name="Master E."/>
            <person name="Ferreira P."/>
            <person name="Ruiz-Duenas F.J."/>
            <person name="Held B."/>
            <person name="Canessa P."/>
            <person name="Larrondo L.F."/>
            <person name="Schmoll M."/>
            <person name="Druzhinina I.S."/>
            <person name="Kubicek C.P."/>
            <person name="Gaskell J.A."/>
            <person name="Kersten P."/>
            <person name="St John F."/>
            <person name="Glasner J."/>
            <person name="Sabat G."/>
            <person name="Splinter BonDurant S."/>
            <person name="Syed K."/>
            <person name="Yadav J."/>
            <person name="Mgbeahuruike A.C."/>
            <person name="Kovalchuk A."/>
            <person name="Asiegbu F.O."/>
            <person name="Lackner G."/>
            <person name="Hoffmeister D."/>
            <person name="Rencoret J."/>
            <person name="Gutierrez A."/>
            <person name="Sun H."/>
            <person name="Lindquist E."/>
            <person name="Barry K."/>
            <person name="Riley R."/>
            <person name="Grigoriev I.V."/>
            <person name="Henrissat B."/>
            <person name="Kues U."/>
            <person name="Berka R.M."/>
            <person name="Martinez A.T."/>
            <person name="Covert S.F."/>
            <person name="Blanchette R.A."/>
            <person name="Cullen D."/>
        </authorList>
    </citation>
    <scope>NUCLEOTIDE SEQUENCE [LARGE SCALE GENOMIC DNA]</scope>
    <source>
        <strain evidence="1 2">11061_1 CR5-6</strain>
    </source>
</reference>
<name>A0A0C3NHH2_PHLG1</name>
<keyword evidence="2" id="KW-1185">Reference proteome</keyword>
<dbReference type="OrthoDB" id="3036049at2759"/>
<dbReference type="EMBL" id="KN840580">
    <property type="protein sequence ID" value="KIP04259.1"/>
    <property type="molecule type" value="Genomic_DNA"/>
</dbReference>
<sequence length="118" mass="13719">MFQIPLADQALTVEGYPFVQLHQDRGADLVLLFTLLYDGYKHSIFRQNDTIEFKALRALVRLASKYEIPHLQREMTTRLRQRSSVSLGQWDEEVDSERSIKMRPHDAIAVVVLARAYD</sequence>
<gene>
    <name evidence="1" type="ORF">PHLGIDRAFT_202032</name>
</gene>
<accession>A0A0C3NHH2</accession>
<organism evidence="1 2">
    <name type="scientific">Phlebiopsis gigantea (strain 11061_1 CR5-6)</name>
    <name type="common">White-rot fungus</name>
    <name type="synonym">Peniophora gigantea</name>
    <dbReference type="NCBI Taxonomy" id="745531"/>
    <lineage>
        <taxon>Eukaryota</taxon>
        <taxon>Fungi</taxon>
        <taxon>Dikarya</taxon>
        <taxon>Basidiomycota</taxon>
        <taxon>Agaricomycotina</taxon>
        <taxon>Agaricomycetes</taxon>
        <taxon>Polyporales</taxon>
        <taxon>Phanerochaetaceae</taxon>
        <taxon>Phlebiopsis</taxon>
    </lineage>
</organism>
<dbReference type="AlphaFoldDB" id="A0A0C3NHH2"/>
<dbReference type="HOGENOM" id="CLU_2074009_0_0_1"/>
<evidence type="ECO:0000313" key="1">
    <source>
        <dbReference type="EMBL" id="KIP04259.1"/>
    </source>
</evidence>
<protein>
    <submittedName>
        <fullName evidence="1">Uncharacterized protein</fullName>
    </submittedName>
</protein>
<dbReference type="Proteomes" id="UP000053257">
    <property type="component" value="Unassembled WGS sequence"/>
</dbReference>